<protein>
    <submittedName>
        <fullName evidence="2">Uncharacterized protein</fullName>
    </submittedName>
</protein>
<evidence type="ECO:0000313" key="3">
    <source>
        <dbReference type="Proteomes" id="UP000468388"/>
    </source>
</evidence>
<keyword evidence="1" id="KW-0472">Membrane</keyword>
<accession>A0A6N8JDA1</accession>
<feature type="transmembrane region" description="Helical" evidence="1">
    <location>
        <begin position="6"/>
        <end position="39"/>
    </location>
</feature>
<sequence>MTYLKYIGIPFLLVIAHFFAGYWAMIAIWALTGLVFGAIPRITRFPLLAVAIAELLAFCCYFAFVVDVKGSLYPFAHFSGIAPATLLGTVASVNIITALLCSATGFYIVRLFKPVPAHNTIRNN</sequence>
<dbReference type="Proteomes" id="UP000468388">
    <property type="component" value="Unassembled WGS sequence"/>
</dbReference>
<feature type="transmembrane region" description="Helical" evidence="1">
    <location>
        <begin position="86"/>
        <end position="109"/>
    </location>
</feature>
<gene>
    <name evidence="2" type="ORF">GO495_16785</name>
</gene>
<dbReference type="RefSeq" id="WP_157300876.1">
    <property type="nucleotide sequence ID" value="NZ_BAAAZB010000005.1"/>
</dbReference>
<comment type="caution">
    <text evidence="2">The sequence shown here is derived from an EMBL/GenBank/DDBJ whole genome shotgun (WGS) entry which is preliminary data.</text>
</comment>
<dbReference type="AlphaFoldDB" id="A0A6N8JDA1"/>
<keyword evidence="1" id="KW-1133">Transmembrane helix</keyword>
<keyword evidence="3" id="KW-1185">Reference proteome</keyword>
<reference evidence="2 3" key="1">
    <citation type="submission" date="2019-12" db="EMBL/GenBank/DDBJ databases">
        <title>The draft genomic sequence of strain Chitinophaga oryziterrae JCM 16595.</title>
        <authorList>
            <person name="Zhang X."/>
        </authorList>
    </citation>
    <scope>NUCLEOTIDE SEQUENCE [LARGE SCALE GENOMIC DNA]</scope>
    <source>
        <strain evidence="2 3">JCM 16595</strain>
    </source>
</reference>
<dbReference type="EMBL" id="WRXO01000004">
    <property type="protein sequence ID" value="MVT42249.1"/>
    <property type="molecule type" value="Genomic_DNA"/>
</dbReference>
<organism evidence="2 3">
    <name type="scientific">Chitinophaga oryziterrae</name>
    <dbReference type="NCBI Taxonomy" id="1031224"/>
    <lineage>
        <taxon>Bacteria</taxon>
        <taxon>Pseudomonadati</taxon>
        <taxon>Bacteroidota</taxon>
        <taxon>Chitinophagia</taxon>
        <taxon>Chitinophagales</taxon>
        <taxon>Chitinophagaceae</taxon>
        <taxon>Chitinophaga</taxon>
    </lineage>
</organism>
<proteinExistence type="predicted"/>
<feature type="transmembrane region" description="Helical" evidence="1">
    <location>
        <begin position="46"/>
        <end position="66"/>
    </location>
</feature>
<evidence type="ECO:0000256" key="1">
    <source>
        <dbReference type="SAM" id="Phobius"/>
    </source>
</evidence>
<evidence type="ECO:0000313" key="2">
    <source>
        <dbReference type="EMBL" id="MVT42249.1"/>
    </source>
</evidence>
<name>A0A6N8JDA1_9BACT</name>
<keyword evidence="1" id="KW-0812">Transmembrane</keyword>